<gene>
    <name evidence="2" type="ORF">Van01_37440</name>
</gene>
<dbReference type="EMBL" id="BOOZ01000022">
    <property type="protein sequence ID" value="GIJ10530.1"/>
    <property type="molecule type" value="Genomic_DNA"/>
</dbReference>
<proteinExistence type="predicted"/>
<comment type="caution">
    <text evidence="2">The sequence shown here is derived from an EMBL/GenBank/DDBJ whole genome shotgun (WGS) entry which is preliminary data.</text>
</comment>
<feature type="compositionally biased region" description="Low complexity" evidence="1">
    <location>
        <begin position="15"/>
        <end position="43"/>
    </location>
</feature>
<accession>A0ABQ4HY07</accession>
<dbReference type="Proteomes" id="UP000647017">
    <property type="component" value="Unassembled WGS sequence"/>
</dbReference>
<protein>
    <submittedName>
        <fullName evidence="2">Uncharacterized protein</fullName>
    </submittedName>
</protein>
<dbReference type="RefSeq" id="WP_204008823.1">
    <property type="nucleotide sequence ID" value="NZ_BOOZ01000022.1"/>
</dbReference>
<feature type="region of interest" description="Disordered" evidence="1">
    <location>
        <begin position="15"/>
        <end position="69"/>
    </location>
</feature>
<sequence length="199" mass="20242">MSAVVLLASSVAACDGASPDAAPVSPPAATSASPVPGAPSAGWPAPPLRLPSAGPGDACPVTEPRPWSDTDQASRVLGPGPLYPVADYFVDGVLQLRDEDREQDGTYTKKVRWIGSGYTGPVLVRAARIDAPGSATVTFSYTGEPRDDGHYAVLGDPESDLPATTTVSGPGCYAYQVDGVSFSVAVVFRAAPAALDGPS</sequence>
<organism evidence="2 3">
    <name type="scientific">Micromonospora andamanensis</name>
    <dbReference type="NCBI Taxonomy" id="1287068"/>
    <lineage>
        <taxon>Bacteria</taxon>
        <taxon>Bacillati</taxon>
        <taxon>Actinomycetota</taxon>
        <taxon>Actinomycetes</taxon>
        <taxon>Micromonosporales</taxon>
        <taxon>Micromonosporaceae</taxon>
        <taxon>Micromonospora</taxon>
    </lineage>
</organism>
<evidence type="ECO:0000256" key="1">
    <source>
        <dbReference type="SAM" id="MobiDB-lite"/>
    </source>
</evidence>
<name>A0ABQ4HY07_9ACTN</name>
<evidence type="ECO:0000313" key="3">
    <source>
        <dbReference type="Proteomes" id="UP000647017"/>
    </source>
</evidence>
<keyword evidence="3" id="KW-1185">Reference proteome</keyword>
<evidence type="ECO:0000313" key="2">
    <source>
        <dbReference type="EMBL" id="GIJ10530.1"/>
    </source>
</evidence>
<reference evidence="2 3" key="1">
    <citation type="submission" date="2021-01" db="EMBL/GenBank/DDBJ databases">
        <title>Whole genome shotgun sequence of Verrucosispora andamanensis NBRC 109075.</title>
        <authorList>
            <person name="Komaki H."/>
            <person name="Tamura T."/>
        </authorList>
    </citation>
    <scope>NUCLEOTIDE SEQUENCE [LARGE SCALE GENOMIC DNA]</scope>
    <source>
        <strain evidence="2 3">NBRC 109075</strain>
    </source>
</reference>